<dbReference type="HOGENOM" id="CLU_2428288_0_0_1"/>
<dbReference type="EMBL" id="AZST01000014">
    <property type="protein sequence ID" value="KEP54952.1"/>
    <property type="molecule type" value="Genomic_DNA"/>
</dbReference>
<gene>
    <name evidence="1" type="ORF">V565_010520</name>
</gene>
<evidence type="ECO:0000313" key="2">
    <source>
        <dbReference type="Proteomes" id="UP000027456"/>
    </source>
</evidence>
<accession>A0A074SYN4</accession>
<dbReference type="Proteomes" id="UP000027456">
    <property type="component" value="Unassembled WGS sequence"/>
</dbReference>
<name>A0A074SYN4_9AGAM</name>
<sequence length="91" mass="10210">MKIQPPSFCRFFAAKCQITGHLSDDYPLHTSYGYLTRSTFSTREPLAGLPPGGPRINRSWFTEPHVFLLRPGTYFSSLPRGPHCPPPPIPP</sequence>
<proteinExistence type="predicted"/>
<comment type="caution">
    <text evidence="1">The sequence shown here is derived from an EMBL/GenBank/DDBJ whole genome shotgun (WGS) entry which is preliminary data.</text>
</comment>
<dbReference type="AlphaFoldDB" id="A0A074SYN4"/>
<reference evidence="1 2" key="1">
    <citation type="submission" date="2013-12" db="EMBL/GenBank/DDBJ databases">
        <authorList>
            <person name="Cubeta M."/>
            <person name="Pakala S."/>
            <person name="Fedorova N."/>
            <person name="Thomas E."/>
            <person name="Dean R."/>
            <person name="Jabaji S."/>
            <person name="Neate S."/>
            <person name="Toda T."/>
            <person name="Tavantzis S."/>
            <person name="Vilgalys R."/>
            <person name="Bharathan N."/>
            <person name="Pakala S."/>
            <person name="Losada L.S."/>
            <person name="Zafar N."/>
            <person name="Nierman W."/>
        </authorList>
    </citation>
    <scope>NUCLEOTIDE SEQUENCE [LARGE SCALE GENOMIC DNA]</scope>
    <source>
        <strain evidence="1 2">123E</strain>
    </source>
</reference>
<keyword evidence="2" id="KW-1185">Reference proteome</keyword>
<protein>
    <submittedName>
        <fullName evidence="1">Uncharacterized protein</fullName>
    </submittedName>
</protein>
<evidence type="ECO:0000313" key="1">
    <source>
        <dbReference type="EMBL" id="KEP54952.1"/>
    </source>
</evidence>
<organism evidence="1 2">
    <name type="scientific">Rhizoctonia solani 123E</name>
    <dbReference type="NCBI Taxonomy" id="1423351"/>
    <lineage>
        <taxon>Eukaryota</taxon>
        <taxon>Fungi</taxon>
        <taxon>Dikarya</taxon>
        <taxon>Basidiomycota</taxon>
        <taxon>Agaricomycotina</taxon>
        <taxon>Agaricomycetes</taxon>
        <taxon>Cantharellales</taxon>
        <taxon>Ceratobasidiaceae</taxon>
        <taxon>Rhizoctonia</taxon>
    </lineage>
</organism>